<name>A0A9D2J759_9FIRM</name>
<organism evidence="1 2">
    <name type="scientific">Candidatus Anaerobutyricum stercoris</name>
    <dbReference type="NCBI Taxonomy" id="2838457"/>
    <lineage>
        <taxon>Bacteria</taxon>
        <taxon>Bacillati</taxon>
        <taxon>Bacillota</taxon>
        <taxon>Clostridia</taxon>
        <taxon>Lachnospirales</taxon>
        <taxon>Lachnospiraceae</taxon>
        <taxon>Anaerobutyricum</taxon>
    </lineage>
</organism>
<dbReference type="Proteomes" id="UP000824049">
    <property type="component" value="Unassembled WGS sequence"/>
</dbReference>
<protein>
    <submittedName>
        <fullName evidence="1">Uncharacterized protein</fullName>
    </submittedName>
</protein>
<accession>A0A9D2J759</accession>
<dbReference type="EMBL" id="DXBR01000042">
    <property type="protein sequence ID" value="HIZ39156.1"/>
    <property type="molecule type" value="Genomic_DNA"/>
</dbReference>
<sequence length="280" mass="32368">MNGMVIIIIALVVILAIAAAAMISGKKSGEQKEEGGNRIRDLKVDAVEMKRKKEPVKEDPEVTAAKKDLYQYLTQVIKKMFMHYRRGTWNQLTRVNVPSGAVQKHYDRIRQSLTPQSADILDDFFSCIDSEGSEEKKPGEVRDAEKLRQVFLRMVLPFYPVYYDKLDGVRYTALLNQTMLNLFHWLTGKKFRLGYKNRYRSGVTAYRWEGSRYQVFEEDGTMLCDAVFRDGKVWEGFARLPENGQPGDKDWEMVKAGTFQEGRFVDGTLQYIYRKKCGQI</sequence>
<comment type="caution">
    <text evidence="1">The sequence shown here is derived from an EMBL/GenBank/DDBJ whole genome shotgun (WGS) entry which is preliminary data.</text>
</comment>
<gene>
    <name evidence="1" type="ORF">H9968_04395</name>
</gene>
<proteinExistence type="predicted"/>
<evidence type="ECO:0000313" key="2">
    <source>
        <dbReference type="Proteomes" id="UP000824049"/>
    </source>
</evidence>
<dbReference type="AlphaFoldDB" id="A0A9D2J759"/>
<reference evidence="1" key="1">
    <citation type="journal article" date="2021" name="PeerJ">
        <title>Extensive microbial diversity within the chicken gut microbiome revealed by metagenomics and culture.</title>
        <authorList>
            <person name="Gilroy R."/>
            <person name="Ravi A."/>
            <person name="Getino M."/>
            <person name="Pursley I."/>
            <person name="Horton D.L."/>
            <person name="Alikhan N.F."/>
            <person name="Baker D."/>
            <person name="Gharbi K."/>
            <person name="Hall N."/>
            <person name="Watson M."/>
            <person name="Adriaenssens E.M."/>
            <person name="Foster-Nyarko E."/>
            <person name="Jarju S."/>
            <person name="Secka A."/>
            <person name="Antonio M."/>
            <person name="Oren A."/>
            <person name="Chaudhuri R.R."/>
            <person name="La Ragione R."/>
            <person name="Hildebrand F."/>
            <person name="Pallen M.J."/>
        </authorList>
    </citation>
    <scope>NUCLEOTIDE SEQUENCE</scope>
    <source>
        <strain evidence="1">CHK179-28034</strain>
    </source>
</reference>
<reference evidence="1" key="2">
    <citation type="submission" date="2021-04" db="EMBL/GenBank/DDBJ databases">
        <authorList>
            <person name="Gilroy R."/>
        </authorList>
    </citation>
    <scope>NUCLEOTIDE SEQUENCE</scope>
    <source>
        <strain evidence="1">CHK179-28034</strain>
    </source>
</reference>
<evidence type="ECO:0000313" key="1">
    <source>
        <dbReference type="EMBL" id="HIZ39156.1"/>
    </source>
</evidence>